<dbReference type="Pfam" id="PF05930">
    <property type="entry name" value="Phage_AlpA"/>
    <property type="match status" value="1"/>
</dbReference>
<dbReference type="PANTHER" id="PTHR36154">
    <property type="entry name" value="DNA-BINDING TRANSCRIPTIONAL ACTIVATOR ALPA"/>
    <property type="match status" value="1"/>
</dbReference>
<dbReference type="PANTHER" id="PTHR36154:SF1">
    <property type="entry name" value="DNA-BINDING TRANSCRIPTIONAL ACTIVATOR ALPA"/>
    <property type="match status" value="1"/>
</dbReference>
<organism evidence="1 2">
    <name type="scientific">Stenotrophomonas rhizophila</name>
    <dbReference type="NCBI Taxonomy" id="216778"/>
    <lineage>
        <taxon>Bacteria</taxon>
        <taxon>Pseudomonadati</taxon>
        <taxon>Pseudomonadota</taxon>
        <taxon>Gammaproteobacteria</taxon>
        <taxon>Lysobacterales</taxon>
        <taxon>Lysobacteraceae</taxon>
        <taxon>Stenotrophomonas</taxon>
    </lineage>
</organism>
<name>A0AAP5E8Q0_9GAMM</name>
<proteinExistence type="predicted"/>
<comment type="caution">
    <text evidence="1">The sequence shown here is derived from an EMBL/GenBank/DDBJ whole genome shotgun (WGS) entry which is preliminary data.</text>
</comment>
<gene>
    <name evidence="1" type="ORF">QE424_000426</name>
</gene>
<sequence>MQTEMSKPLRMLRRAEVQARLGIARSTLYGYLNERSSSYLPSFPKPLHLGSSIVFLEHEVDEFFVGLIRAREVASERR</sequence>
<dbReference type="AlphaFoldDB" id="A0AAP5E8Q0"/>
<dbReference type="InterPro" id="IPR052931">
    <property type="entry name" value="Prophage_regulatory_activator"/>
</dbReference>
<accession>A0AAP5E8Q0</accession>
<reference evidence="1" key="1">
    <citation type="submission" date="2023-07" db="EMBL/GenBank/DDBJ databases">
        <title>Functional and genomic diversity of the sorghum phyllosphere microbiome.</title>
        <authorList>
            <person name="Shade A."/>
        </authorList>
    </citation>
    <scope>NUCLEOTIDE SEQUENCE</scope>
    <source>
        <strain evidence="1">SORGH_AS_0457</strain>
    </source>
</reference>
<protein>
    <submittedName>
        <fullName evidence="1">Prophage regulatory protein</fullName>
    </submittedName>
</protein>
<dbReference type="Proteomes" id="UP001226084">
    <property type="component" value="Unassembled WGS sequence"/>
</dbReference>
<dbReference type="EMBL" id="JAUTAS010000001">
    <property type="protein sequence ID" value="MDQ1107267.1"/>
    <property type="molecule type" value="Genomic_DNA"/>
</dbReference>
<evidence type="ECO:0000313" key="2">
    <source>
        <dbReference type="Proteomes" id="UP001226084"/>
    </source>
</evidence>
<evidence type="ECO:0000313" key="1">
    <source>
        <dbReference type="EMBL" id="MDQ1107267.1"/>
    </source>
</evidence>
<dbReference type="InterPro" id="IPR010260">
    <property type="entry name" value="AlpA"/>
</dbReference>